<dbReference type="InterPro" id="IPR024645">
    <property type="entry name" value="Mitochondr_Som1"/>
</dbReference>
<dbReference type="Pfam" id="PF11093">
    <property type="entry name" value="Mitochondr_Som1"/>
    <property type="match status" value="1"/>
</dbReference>
<dbReference type="HOGENOM" id="CLU_160156_0_0_1"/>
<dbReference type="OMA" id="NECHFDG"/>
<dbReference type="OrthoDB" id="3983163at2759"/>
<keyword evidence="2" id="KW-1185">Reference proteome</keyword>
<dbReference type="FunCoup" id="G8JQW4">
    <property type="interactions" value="27"/>
</dbReference>
<dbReference type="GeneID" id="11468589"/>
<accession>G8JQW4</accession>
<organism evidence="1 2">
    <name type="scientific">Eremothecium cymbalariae (strain CBS 270.75 / DBVPG 7215 / KCTC 17166 / NRRL Y-17582)</name>
    <name type="common">Yeast</name>
    <dbReference type="NCBI Taxonomy" id="931890"/>
    <lineage>
        <taxon>Eukaryota</taxon>
        <taxon>Fungi</taxon>
        <taxon>Dikarya</taxon>
        <taxon>Ascomycota</taxon>
        <taxon>Saccharomycotina</taxon>
        <taxon>Saccharomycetes</taxon>
        <taxon>Saccharomycetales</taxon>
        <taxon>Saccharomycetaceae</taxon>
        <taxon>Eremothecium</taxon>
    </lineage>
</organism>
<gene>
    <name evidence="1" type="ordered locus">Ecym_3015</name>
</gene>
<protein>
    <submittedName>
        <fullName evidence="1">Uncharacterized protein</fullName>
    </submittedName>
</protein>
<proteinExistence type="predicted"/>
<dbReference type="EMBL" id="CP002499">
    <property type="protein sequence ID" value="AET38533.1"/>
    <property type="molecule type" value="Genomic_DNA"/>
</dbReference>
<dbReference type="GO" id="GO:0042720">
    <property type="term" value="C:mitochondrial inner membrane peptidase complex"/>
    <property type="evidence" value="ECO:0007669"/>
    <property type="project" value="InterPro"/>
</dbReference>
<dbReference type="RefSeq" id="XP_003645350.1">
    <property type="nucleotide sequence ID" value="XM_003645302.1"/>
</dbReference>
<reference evidence="2" key="1">
    <citation type="journal article" date="2012" name="G3 (Bethesda)">
        <title>Pichia sorbitophila, an interspecies yeast hybrid reveals early steps of genome resolution following polyploidization.</title>
        <authorList>
            <person name="Leh Louis V."/>
            <person name="Despons L."/>
            <person name="Friedrich A."/>
            <person name="Martin T."/>
            <person name="Durrens P."/>
            <person name="Casaregola S."/>
            <person name="Neuveglise C."/>
            <person name="Fairhead C."/>
            <person name="Marck C."/>
            <person name="Cruz J.A."/>
            <person name="Straub M.L."/>
            <person name="Kugler V."/>
            <person name="Sacerdot C."/>
            <person name="Uzunov Z."/>
            <person name="Thierry A."/>
            <person name="Weiss S."/>
            <person name="Bleykasten C."/>
            <person name="De Montigny J."/>
            <person name="Jacques N."/>
            <person name="Jung P."/>
            <person name="Lemaire M."/>
            <person name="Mallet S."/>
            <person name="Morel G."/>
            <person name="Richard G.F."/>
            <person name="Sarkar A."/>
            <person name="Savel G."/>
            <person name="Schacherer J."/>
            <person name="Seret M.L."/>
            <person name="Talla E."/>
            <person name="Samson G."/>
            <person name="Jubin C."/>
            <person name="Poulain J."/>
            <person name="Vacherie B."/>
            <person name="Barbe V."/>
            <person name="Pelletier E."/>
            <person name="Sherman D.J."/>
            <person name="Westhof E."/>
            <person name="Weissenbach J."/>
            <person name="Baret P.V."/>
            <person name="Wincker P."/>
            <person name="Gaillardin C."/>
            <person name="Dujon B."/>
            <person name="Souciet J.L."/>
        </authorList>
    </citation>
    <scope>NUCLEOTIDE SEQUENCE [LARGE SCALE GENOMIC DNA]</scope>
    <source>
        <strain evidence="2">CBS 270.75 / DBVPG 7215 / KCTC 17166 / NRRL Y-17582</strain>
    </source>
</reference>
<dbReference type="eggNOG" id="ENOG502SBH3">
    <property type="taxonomic scope" value="Eukaryota"/>
</dbReference>
<dbReference type="AlphaFoldDB" id="G8JQW4"/>
<evidence type="ECO:0000313" key="2">
    <source>
        <dbReference type="Proteomes" id="UP000006790"/>
    </source>
</evidence>
<evidence type="ECO:0000313" key="1">
    <source>
        <dbReference type="EMBL" id="AET38533.1"/>
    </source>
</evidence>
<name>G8JQW4_ERECY</name>
<dbReference type="KEGG" id="erc:Ecym_3015"/>
<dbReference type="STRING" id="931890.G8JQW4"/>
<sequence length="70" mass="8130">MAPPTPIITRDEVEPILSRTKDCILASLIQNECHFDGHNYVCIPFKRLFEECTLNKRRVRIEVTDISTNQ</sequence>
<dbReference type="Proteomes" id="UP000006790">
    <property type="component" value="Chromosome 3"/>
</dbReference>
<dbReference type="InParanoid" id="G8JQW4"/>